<feature type="transmembrane region" description="Helical" evidence="8">
    <location>
        <begin position="366"/>
        <end position="385"/>
    </location>
</feature>
<keyword evidence="2" id="KW-0813">Transport</keyword>
<dbReference type="CDD" id="cd17321">
    <property type="entry name" value="MFS_MMR_MDR_like"/>
    <property type="match status" value="1"/>
</dbReference>
<dbReference type="RefSeq" id="WP_380232649.1">
    <property type="nucleotide sequence ID" value="NZ_JBHSVH010000002.1"/>
</dbReference>
<feature type="transmembrane region" description="Helical" evidence="8">
    <location>
        <begin position="21"/>
        <end position="44"/>
    </location>
</feature>
<dbReference type="InterPro" id="IPR020846">
    <property type="entry name" value="MFS_dom"/>
</dbReference>
<evidence type="ECO:0000313" key="10">
    <source>
        <dbReference type="EMBL" id="MFC7184161.1"/>
    </source>
</evidence>
<dbReference type="InterPro" id="IPR011701">
    <property type="entry name" value="MFS"/>
</dbReference>
<feature type="transmembrane region" description="Helical" evidence="8">
    <location>
        <begin position="116"/>
        <end position="137"/>
    </location>
</feature>
<evidence type="ECO:0000256" key="6">
    <source>
        <dbReference type="ARBA" id="ARBA00023136"/>
    </source>
</evidence>
<feature type="domain" description="Major facilitator superfamily (MFS) profile" evidence="9">
    <location>
        <begin position="21"/>
        <end position="470"/>
    </location>
</feature>
<organism evidence="10 11">
    <name type="scientific">Kitasatospora paranensis</name>
    <dbReference type="NCBI Taxonomy" id="258053"/>
    <lineage>
        <taxon>Bacteria</taxon>
        <taxon>Bacillati</taxon>
        <taxon>Actinomycetota</taxon>
        <taxon>Actinomycetes</taxon>
        <taxon>Kitasatosporales</taxon>
        <taxon>Streptomycetaceae</taxon>
        <taxon>Kitasatospora</taxon>
    </lineage>
</organism>
<dbReference type="SUPFAM" id="SSF103473">
    <property type="entry name" value="MFS general substrate transporter"/>
    <property type="match status" value="1"/>
</dbReference>
<evidence type="ECO:0000259" key="9">
    <source>
        <dbReference type="PROSITE" id="PS50850"/>
    </source>
</evidence>
<dbReference type="Proteomes" id="UP001596435">
    <property type="component" value="Unassembled WGS sequence"/>
</dbReference>
<dbReference type="PANTHER" id="PTHR42718:SF46">
    <property type="entry name" value="BLR6921 PROTEIN"/>
    <property type="match status" value="1"/>
</dbReference>
<keyword evidence="4 8" id="KW-0812">Transmembrane</keyword>
<sequence length="542" mass="55051">MTTASDDPSTTGGWSPRLWGTLVVLCAALFLDALDVSMVGVALPSIGTDLHLSTTALQWVVSGYVLGYGGLLLLGGRAADLLGRRRVFLAALAVFAGASLLGGLVDDGGLLIATRFLKGVSAAFTAPAGLSIITTTFAEGPARNRALSIYTTCGASGFSLGLVLSGLLTSAGWRWTFLMPVPVALLALAFAVRLLPRQPAPERGRGGYDLAGAVTGTGSLLLLVYTVTQAQSVGWASARTLGSLLVVAVLMALFLVIESRTAHPLVRLGIFRNGGVSRADITAFALFGSYAGFQFIATLYLQRLLGWSALEMALGFLPTGALVALSATRMGAVVDRFGTARLLPLGLLFLTAGYTLFLRLGEHSGYVALVLPSMVLLGLGFALAFPSANIAATSGVSDDEQGLASGLVNTAMQIGSAIVLAAVTAVITAGSGGDQSPRGQLDGYRPALVLVTGVALAGLLVAAYGWVLERRRASKAHNIATTPGTTAATTAGVATAGTTTAATTAGAIDLDGSPAGTVRAVGLPQSTTAAGATTEGRVLTGR</sequence>
<dbReference type="Pfam" id="PF07690">
    <property type="entry name" value="MFS_1"/>
    <property type="match status" value="1"/>
</dbReference>
<dbReference type="PROSITE" id="PS00216">
    <property type="entry name" value="SUGAR_TRANSPORT_1"/>
    <property type="match status" value="1"/>
</dbReference>
<evidence type="ECO:0000256" key="7">
    <source>
        <dbReference type="ARBA" id="ARBA00023251"/>
    </source>
</evidence>
<evidence type="ECO:0000256" key="4">
    <source>
        <dbReference type="ARBA" id="ARBA00022692"/>
    </source>
</evidence>
<proteinExistence type="predicted"/>
<name>A0ABW2G3P3_9ACTN</name>
<dbReference type="Gene3D" id="1.20.1720.10">
    <property type="entry name" value="Multidrug resistance protein D"/>
    <property type="match status" value="1"/>
</dbReference>
<keyword evidence="11" id="KW-1185">Reference proteome</keyword>
<comment type="caution">
    <text evidence="10">The sequence shown here is derived from an EMBL/GenBank/DDBJ whole genome shotgun (WGS) entry which is preliminary data.</text>
</comment>
<accession>A0ABW2G3P3</accession>
<feature type="transmembrane region" description="Helical" evidence="8">
    <location>
        <begin position="56"/>
        <end position="75"/>
    </location>
</feature>
<dbReference type="InterPro" id="IPR005829">
    <property type="entry name" value="Sugar_transporter_CS"/>
</dbReference>
<keyword evidence="3" id="KW-1003">Cell membrane</keyword>
<comment type="subcellular location">
    <subcellularLocation>
        <location evidence="1">Cell membrane</location>
        <topology evidence="1">Multi-pass membrane protein</topology>
    </subcellularLocation>
</comment>
<dbReference type="PROSITE" id="PS50850">
    <property type="entry name" value="MFS"/>
    <property type="match status" value="1"/>
</dbReference>
<feature type="transmembrane region" description="Helical" evidence="8">
    <location>
        <begin position="175"/>
        <end position="195"/>
    </location>
</feature>
<keyword evidence="5 8" id="KW-1133">Transmembrane helix</keyword>
<dbReference type="InterPro" id="IPR036259">
    <property type="entry name" value="MFS_trans_sf"/>
</dbReference>
<feature type="transmembrane region" description="Helical" evidence="8">
    <location>
        <begin position="447"/>
        <end position="467"/>
    </location>
</feature>
<evidence type="ECO:0000256" key="2">
    <source>
        <dbReference type="ARBA" id="ARBA00022448"/>
    </source>
</evidence>
<keyword evidence="7" id="KW-0046">Antibiotic resistance</keyword>
<feature type="transmembrane region" description="Helical" evidence="8">
    <location>
        <begin position="307"/>
        <end position="328"/>
    </location>
</feature>
<reference evidence="11" key="1">
    <citation type="journal article" date="2019" name="Int. J. Syst. Evol. Microbiol.">
        <title>The Global Catalogue of Microorganisms (GCM) 10K type strain sequencing project: providing services to taxonomists for standard genome sequencing and annotation.</title>
        <authorList>
            <consortium name="The Broad Institute Genomics Platform"/>
            <consortium name="The Broad Institute Genome Sequencing Center for Infectious Disease"/>
            <person name="Wu L."/>
            <person name="Ma J."/>
        </authorList>
    </citation>
    <scope>NUCLEOTIDE SEQUENCE [LARGE SCALE GENOMIC DNA]</scope>
    <source>
        <strain evidence="11">CGMCC 1.12859</strain>
    </source>
</reference>
<feature type="transmembrane region" description="Helical" evidence="8">
    <location>
        <begin position="87"/>
        <end position="104"/>
    </location>
</feature>
<feature type="transmembrane region" description="Helical" evidence="8">
    <location>
        <begin position="340"/>
        <end position="360"/>
    </location>
</feature>
<dbReference type="EMBL" id="JBHTAJ010000091">
    <property type="protein sequence ID" value="MFC7184161.1"/>
    <property type="molecule type" value="Genomic_DNA"/>
</dbReference>
<evidence type="ECO:0000313" key="11">
    <source>
        <dbReference type="Proteomes" id="UP001596435"/>
    </source>
</evidence>
<dbReference type="Gene3D" id="1.20.1250.20">
    <property type="entry name" value="MFS general substrate transporter like domains"/>
    <property type="match status" value="1"/>
</dbReference>
<evidence type="ECO:0000256" key="5">
    <source>
        <dbReference type="ARBA" id="ARBA00022989"/>
    </source>
</evidence>
<dbReference type="PANTHER" id="PTHR42718">
    <property type="entry name" value="MAJOR FACILITATOR SUPERFAMILY MULTIDRUG TRANSPORTER MFSC"/>
    <property type="match status" value="1"/>
</dbReference>
<feature type="transmembrane region" description="Helical" evidence="8">
    <location>
        <begin position="240"/>
        <end position="258"/>
    </location>
</feature>
<evidence type="ECO:0000256" key="8">
    <source>
        <dbReference type="SAM" id="Phobius"/>
    </source>
</evidence>
<feature type="transmembrane region" description="Helical" evidence="8">
    <location>
        <begin position="406"/>
        <end position="427"/>
    </location>
</feature>
<feature type="transmembrane region" description="Helical" evidence="8">
    <location>
        <begin position="279"/>
        <end position="301"/>
    </location>
</feature>
<gene>
    <name evidence="10" type="ORF">ACFQMG_31890</name>
</gene>
<evidence type="ECO:0000256" key="1">
    <source>
        <dbReference type="ARBA" id="ARBA00004651"/>
    </source>
</evidence>
<protein>
    <submittedName>
        <fullName evidence="10">MFS transporter</fullName>
    </submittedName>
</protein>
<feature type="transmembrane region" description="Helical" evidence="8">
    <location>
        <begin position="207"/>
        <end position="228"/>
    </location>
</feature>
<feature type="transmembrane region" description="Helical" evidence="8">
    <location>
        <begin position="149"/>
        <end position="169"/>
    </location>
</feature>
<keyword evidence="6 8" id="KW-0472">Membrane</keyword>
<evidence type="ECO:0000256" key="3">
    <source>
        <dbReference type="ARBA" id="ARBA00022475"/>
    </source>
</evidence>